<dbReference type="EMBL" id="VOBQ01000003">
    <property type="protein sequence ID" value="TWO72687.1"/>
    <property type="molecule type" value="Genomic_DNA"/>
</dbReference>
<name>A0A562ZWE9_9BURK</name>
<keyword evidence="4" id="KW-1185">Reference proteome</keyword>
<dbReference type="PANTHER" id="PTHR31964">
    <property type="entry name" value="ADENINE NUCLEOTIDE ALPHA HYDROLASES-LIKE SUPERFAMILY PROTEIN"/>
    <property type="match status" value="1"/>
</dbReference>
<evidence type="ECO:0000256" key="1">
    <source>
        <dbReference type="ARBA" id="ARBA00008791"/>
    </source>
</evidence>
<dbReference type="OrthoDB" id="9792500at2"/>
<dbReference type="AlphaFoldDB" id="A0A562ZWE9"/>
<comment type="caution">
    <text evidence="3">The sequence shown here is derived from an EMBL/GenBank/DDBJ whole genome shotgun (WGS) entry which is preliminary data.</text>
</comment>
<sequence length="140" mass="15136">MKILIPVDGSAYTKKALAFLVTHEGLAGAAPEILVLHVQPPMPPRVKTMVGAAAVRDYQREESEKVLQPVDRFLRRHGITAECRWVAGHAGEEIVRAAARDKAQMIVMGTHGHGLVGRALMGSVAQRVVTDCTVPVLLVK</sequence>
<dbReference type="Pfam" id="PF00582">
    <property type="entry name" value="Usp"/>
    <property type="match status" value="1"/>
</dbReference>
<protein>
    <submittedName>
        <fullName evidence="3">Universal stress protein</fullName>
    </submittedName>
</protein>
<dbReference type="SUPFAM" id="SSF52402">
    <property type="entry name" value="Adenine nucleotide alpha hydrolases-like"/>
    <property type="match status" value="1"/>
</dbReference>
<dbReference type="PANTHER" id="PTHR31964:SF113">
    <property type="entry name" value="USPA DOMAIN-CONTAINING PROTEIN"/>
    <property type="match status" value="1"/>
</dbReference>
<dbReference type="InterPro" id="IPR014729">
    <property type="entry name" value="Rossmann-like_a/b/a_fold"/>
</dbReference>
<dbReference type="CDD" id="cd00293">
    <property type="entry name" value="USP-like"/>
    <property type="match status" value="1"/>
</dbReference>
<dbReference type="PRINTS" id="PR01438">
    <property type="entry name" value="UNVRSLSTRESS"/>
</dbReference>
<proteinExistence type="inferred from homology"/>
<dbReference type="Gene3D" id="3.40.50.620">
    <property type="entry name" value="HUPs"/>
    <property type="match status" value="1"/>
</dbReference>
<reference evidence="3 4" key="1">
    <citation type="submission" date="2019-07" db="EMBL/GenBank/DDBJ databases">
        <title>Caenimonas sedimenti sp. nov., isolated from activated sludge.</title>
        <authorList>
            <person name="Xu J."/>
        </authorList>
    </citation>
    <scope>NUCLEOTIDE SEQUENCE [LARGE SCALE GENOMIC DNA]</scope>
    <source>
        <strain evidence="3 4">HX-9-20</strain>
    </source>
</reference>
<evidence type="ECO:0000313" key="4">
    <source>
        <dbReference type="Proteomes" id="UP000318199"/>
    </source>
</evidence>
<dbReference type="InterPro" id="IPR006016">
    <property type="entry name" value="UspA"/>
</dbReference>
<comment type="similarity">
    <text evidence="1">Belongs to the universal stress protein A family.</text>
</comment>
<organism evidence="3 4">
    <name type="scientific">Caenimonas sedimenti</name>
    <dbReference type="NCBI Taxonomy" id="2596921"/>
    <lineage>
        <taxon>Bacteria</taxon>
        <taxon>Pseudomonadati</taxon>
        <taxon>Pseudomonadota</taxon>
        <taxon>Betaproteobacteria</taxon>
        <taxon>Burkholderiales</taxon>
        <taxon>Comamonadaceae</taxon>
        <taxon>Caenimonas</taxon>
    </lineage>
</organism>
<gene>
    <name evidence="3" type="ORF">FN976_03920</name>
</gene>
<evidence type="ECO:0000313" key="3">
    <source>
        <dbReference type="EMBL" id="TWO72687.1"/>
    </source>
</evidence>
<dbReference type="Proteomes" id="UP000318199">
    <property type="component" value="Unassembled WGS sequence"/>
</dbReference>
<feature type="domain" description="UspA" evidence="2">
    <location>
        <begin position="2"/>
        <end position="140"/>
    </location>
</feature>
<evidence type="ECO:0000259" key="2">
    <source>
        <dbReference type="Pfam" id="PF00582"/>
    </source>
</evidence>
<dbReference type="InterPro" id="IPR006015">
    <property type="entry name" value="Universal_stress_UspA"/>
</dbReference>
<dbReference type="RefSeq" id="WP_145891186.1">
    <property type="nucleotide sequence ID" value="NZ_VOBQ01000003.1"/>
</dbReference>
<accession>A0A562ZWE9</accession>